<dbReference type="GO" id="GO:0004165">
    <property type="term" value="F:delta(3)-delta(2)-enoyl-CoA isomerase activity"/>
    <property type="evidence" value="ECO:0007669"/>
    <property type="project" value="UniProtKB-EC"/>
</dbReference>
<dbReference type="KEGG" id="bbel:109473841"/>
<dbReference type="RefSeq" id="XP_019629506.1">
    <property type="nucleotide sequence ID" value="XM_019773947.1"/>
</dbReference>
<evidence type="ECO:0000256" key="1">
    <source>
        <dbReference type="ARBA" id="ARBA00000452"/>
    </source>
</evidence>
<evidence type="ECO:0000313" key="5">
    <source>
        <dbReference type="RefSeq" id="XP_019629506.1"/>
    </source>
</evidence>
<dbReference type="AlphaFoldDB" id="A0A6P4ZIU2"/>
<proteinExistence type="predicted"/>
<gene>
    <name evidence="5" type="primary">LOC109473841</name>
</gene>
<comment type="catalytic activity">
    <reaction evidence="1">
        <text>a (3Z)-enoyl-CoA = a 4-saturated (2E)-enoyl-CoA</text>
        <dbReference type="Rhea" id="RHEA:45900"/>
        <dbReference type="ChEBI" id="CHEBI:85097"/>
        <dbReference type="ChEBI" id="CHEBI:85489"/>
        <dbReference type="EC" id="5.3.3.8"/>
    </reaction>
</comment>
<dbReference type="Gene3D" id="3.90.226.10">
    <property type="entry name" value="2-enoyl-CoA Hydratase, Chain A, domain 1"/>
    <property type="match status" value="1"/>
</dbReference>
<dbReference type="GO" id="GO:0005777">
    <property type="term" value="C:peroxisome"/>
    <property type="evidence" value="ECO:0007669"/>
    <property type="project" value="TreeGrafter"/>
</dbReference>
<organism evidence="4 5">
    <name type="scientific">Branchiostoma belcheri</name>
    <name type="common">Amphioxus</name>
    <dbReference type="NCBI Taxonomy" id="7741"/>
    <lineage>
        <taxon>Eukaryota</taxon>
        <taxon>Metazoa</taxon>
        <taxon>Chordata</taxon>
        <taxon>Cephalochordata</taxon>
        <taxon>Leptocardii</taxon>
        <taxon>Amphioxiformes</taxon>
        <taxon>Branchiostomatidae</taxon>
        <taxon>Branchiostoma</taxon>
    </lineage>
</organism>
<comment type="catalytic activity">
    <reaction evidence="2">
        <text>a (3E)-enoyl-CoA = a 4-saturated (2E)-enoyl-CoA</text>
        <dbReference type="Rhea" id="RHEA:45228"/>
        <dbReference type="ChEBI" id="CHEBI:58521"/>
        <dbReference type="ChEBI" id="CHEBI:85097"/>
        <dbReference type="EC" id="5.3.3.8"/>
    </reaction>
</comment>
<dbReference type="FunFam" id="3.90.226.10:FF:000049">
    <property type="entry name" value="Enoyl-CoA delta isomerase 3"/>
    <property type="match status" value="1"/>
</dbReference>
<dbReference type="CDD" id="cd06558">
    <property type="entry name" value="crotonase-like"/>
    <property type="match status" value="1"/>
</dbReference>
<name>A0A6P4ZIU2_BRABE</name>
<dbReference type="Proteomes" id="UP000515135">
    <property type="component" value="Unplaced"/>
</dbReference>
<keyword evidence="3" id="KW-0443">Lipid metabolism</keyword>
<dbReference type="OrthoDB" id="1696280at2759"/>
<dbReference type="InterPro" id="IPR029045">
    <property type="entry name" value="ClpP/crotonase-like_dom_sf"/>
</dbReference>
<evidence type="ECO:0000256" key="2">
    <source>
        <dbReference type="ARBA" id="ARBA00000765"/>
    </source>
</evidence>
<dbReference type="InterPro" id="IPR001753">
    <property type="entry name" value="Enoyl-CoA_hydra/iso"/>
</dbReference>
<evidence type="ECO:0000256" key="3">
    <source>
        <dbReference type="ARBA" id="ARBA00023098"/>
    </source>
</evidence>
<accession>A0A6P4ZIU2</accession>
<dbReference type="PANTHER" id="PTHR11941">
    <property type="entry name" value="ENOYL-COA HYDRATASE-RELATED"/>
    <property type="match status" value="1"/>
</dbReference>
<keyword evidence="4" id="KW-1185">Reference proteome</keyword>
<dbReference type="SUPFAM" id="SSF52096">
    <property type="entry name" value="ClpP/crotonase"/>
    <property type="match status" value="1"/>
</dbReference>
<dbReference type="PANTHER" id="PTHR11941:SF75">
    <property type="entry name" value="ENOYL-COA HYDRATASE_ISOMERASE FAMILY PROTEIN"/>
    <property type="match status" value="1"/>
</dbReference>
<dbReference type="GO" id="GO:0006635">
    <property type="term" value="P:fatty acid beta-oxidation"/>
    <property type="evidence" value="ECO:0007669"/>
    <property type="project" value="TreeGrafter"/>
</dbReference>
<sequence>MASGDISVEVRGKVAIVSMDRGENRLNLKFLADLNAALDKVLSNPDVQAVVTTGVGKFYSNGIDLDWLLPQGLDVQRQFLDKFGETKMRILTFPIPTIAAINGHCIAGGCLLAICHDYRVMRSKRGWLSMPEIHIKLRFDPAMVALLKRRLPDGDVQRDLLLFGRRFPGEECARRGVVDAVCEVEELVDQAVRMANKCVGKDGFDRPMMKAMKEDVYKEVMEVYEKETKSGRDLVRDRRPQAKL</sequence>
<protein>
    <submittedName>
        <fullName evidence="5">Enoyl-CoA delta isomerase 1, peroxisomal-like</fullName>
    </submittedName>
</protein>
<dbReference type="Pfam" id="PF00378">
    <property type="entry name" value="ECH_1"/>
    <property type="match status" value="1"/>
</dbReference>
<evidence type="ECO:0000313" key="4">
    <source>
        <dbReference type="Proteomes" id="UP000515135"/>
    </source>
</evidence>
<reference evidence="5" key="1">
    <citation type="submission" date="2025-08" db="UniProtKB">
        <authorList>
            <consortium name="RefSeq"/>
        </authorList>
    </citation>
    <scope>IDENTIFICATION</scope>
    <source>
        <tissue evidence="5">Gonad</tissue>
    </source>
</reference>
<dbReference type="GeneID" id="109473841"/>